<reference evidence="1" key="1">
    <citation type="submission" date="2019-01" db="EMBL/GenBank/DDBJ databases">
        <authorList>
            <person name="Candresse T."/>
            <person name="Marais A."/>
            <person name="Faure C."/>
        </authorList>
    </citation>
    <scope>NUCLEOTIDE SEQUENCE</scope>
    <source>
        <strain evidence="1">TT2017-74-53</strain>
    </source>
</reference>
<accession>A0A5B9C2U5</accession>
<evidence type="ECO:0000313" key="1">
    <source>
        <dbReference type="EMBL" id="QED94344.1"/>
    </source>
</evidence>
<dbReference type="EMBL" id="MK404721">
    <property type="protein sequence ID" value="QED94344.1"/>
    <property type="molecule type" value="Genomic_RNA"/>
</dbReference>
<sequence length="177" mass="19517">MTSQSCTELSEFLGCGSDSRRLSEGSLESLSYVHCLHLLSDLKSLGYQSIDSILYILGGGEAERFEIYRIFRRHGIGIGEALQLGVKKSLSNSPRSVPVILDDLLSRFGRGSAFLPCDLGAVRGELIVTFHSSRLSVDLYVNNKKVITRSVQGEGDFNYVARRFAGYQGIVLRAARH</sequence>
<protein>
    <submittedName>
        <fullName evidence="1">ORF2</fullName>
    </submittedName>
</protein>
<proteinExistence type="predicted"/>
<name>A0A5B9C2U5_9VIRU</name>
<organism evidence="1">
    <name type="scientific">Grapevine virus A</name>
    <dbReference type="NCBI Taxonomy" id="35288"/>
    <lineage>
        <taxon>Viruses</taxon>
        <taxon>Riboviria</taxon>
        <taxon>Orthornavirae</taxon>
        <taxon>Kitrinoviricota</taxon>
        <taxon>Alsuviricetes</taxon>
        <taxon>Tymovirales</taxon>
        <taxon>Betaflexiviridae</taxon>
        <taxon>Trivirinae</taxon>
        <taxon>Vitivirus</taxon>
        <taxon>Vitivirus alphavitis</taxon>
    </lineage>
</organism>